<feature type="coiled-coil region" evidence="1">
    <location>
        <begin position="108"/>
        <end position="173"/>
    </location>
</feature>
<sequence>MKLFKGFLALVILAAAVGGFVWLKQTRPTPPQSSLPSKSWPVAVVTAMPGEYVPVREVFADVVLLGSGWQLQAPFAAWVRAVPVKPGDQVQVGTSLVKLDATDAVVARVNAEAQVAQLEAKIALTRQQLKARQKLARQKLAGELDVETFRQQLKELQVQLKQARAQLKQVQRDTAEPVLKADADVRITEVKVAAGQRVNVGQTLVMGYRPEDVRYQVVLPESVWRQVETHLHELALTDGVHQYAFDRAAEQVSPLGKTLWFRADNTARLGDLRKLTLKLPPLTDVVALPYSALYGEDHVYLVQDGILHRQPVQWRGEIRRDGKTWALLEGVPDGAQVMITHLPNAIDGLRVKVSAANG</sequence>
<dbReference type="AlphaFoldDB" id="A0A1N6GU39"/>
<accession>A0A1N6GU39</accession>
<dbReference type="Gene3D" id="1.10.287.470">
    <property type="entry name" value="Helix hairpin bin"/>
    <property type="match status" value="1"/>
</dbReference>
<name>A0A1N6GU39_9GAMM</name>
<protein>
    <submittedName>
        <fullName evidence="2">RND family efflux transporter, MFP subunit</fullName>
    </submittedName>
</protein>
<dbReference type="STRING" id="364032.SAMN05443662_1495"/>
<dbReference type="SUPFAM" id="SSF111369">
    <property type="entry name" value="HlyD-like secretion proteins"/>
    <property type="match status" value="1"/>
</dbReference>
<dbReference type="EMBL" id="FSRE01000003">
    <property type="protein sequence ID" value="SIO10992.1"/>
    <property type="molecule type" value="Genomic_DNA"/>
</dbReference>
<dbReference type="Proteomes" id="UP000198461">
    <property type="component" value="Unassembled WGS sequence"/>
</dbReference>
<keyword evidence="3" id="KW-1185">Reference proteome</keyword>
<dbReference type="OrthoDB" id="8524475at2"/>
<organism evidence="2 3">
    <name type="scientific">Sulfurivirga caldicuralii</name>
    <dbReference type="NCBI Taxonomy" id="364032"/>
    <lineage>
        <taxon>Bacteria</taxon>
        <taxon>Pseudomonadati</taxon>
        <taxon>Pseudomonadota</taxon>
        <taxon>Gammaproteobacteria</taxon>
        <taxon>Thiotrichales</taxon>
        <taxon>Piscirickettsiaceae</taxon>
        <taxon>Sulfurivirga</taxon>
    </lineage>
</organism>
<dbReference type="PANTHER" id="PTHR30469:SF15">
    <property type="entry name" value="HLYD FAMILY OF SECRETION PROTEINS"/>
    <property type="match status" value="1"/>
</dbReference>
<evidence type="ECO:0000313" key="2">
    <source>
        <dbReference type="EMBL" id="SIO10992.1"/>
    </source>
</evidence>
<proteinExistence type="predicted"/>
<evidence type="ECO:0000256" key="1">
    <source>
        <dbReference type="SAM" id="Coils"/>
    </source>
</evidence>
<gene>
    <name evidence="2" type="ORF">SAMN05443662_1495</name>
</gene>
<dbReference type="GO" id="GO:0015562">
    <property type="term" value="F:efflux transmembrane transporter activity"/>
    <property type="evidence" value="ECO:0007669"/>
    <property type="project" value="TreeGrafter"/>
</dbReference>
<dbReference type="PANTHER" id="PTHR30469">
    <property type="entry name" value="MULTIDRUG RESISTANCE PROTEIN MDTA"/>
    <property type="match status" value="1"/>
</dbReference>
<dbReference type="RefSeq" id="WP_143598479.1">
    <property type="nucleotide sequence ID" value="NZ_FSRE01000003.1"/>
</dbReference>
<dbReference type="Gene3D" id="2.40.50.100">
    <property type="match status" value="1"/>
</dbReference>
<dbReference type="GO" id="GO:1990281">
    <property type="term" value="C:efflux pump complex"/>
    <property type="evidence" value="ECO:0007669"/>
    <property type="project" value="TreeGrafter"/>
</dbReference>
<dbReference type="Gene3D" id="2.40.30.170">
    <property type="match status" value="1"/>
</dbReference>
<evidence type="ECO:0000313" key="3">
    <source>
        <dbReference type="Proteomes" id="UP000198461"/>
    </source>
</evidence>
<keyword evidence="1" id="KW-0175">Coiled coil</keyword>
<reference evidence="2 3" key="1">
    <citation type="submission" date="2016-11" db="EMBL/GenBank/DDBJ databases">
        <authorList>
            <person name="Jaros S."/>
            <person name="Januszkiewicz K."/>
            <person name="Wedrychowicz H."/>
        </authorList>
    </citation>
    <scope>NUCLEOTIDE SEQUENCE [LARGE SCALE GENOMIC DNA]</scope>
    <source>
        <strain evidence="2 3">DSM 17737</strain>
    </source>
</reference>